<comment type="function">
    <text evidence="5">One of the proteins that surrounds the polypeptide exit tunnel on the outside of the subunit.</text>
</comment>
<comment type="function">
    <text evidence="5">One of two assembly initiator proteins, it binds directly to the 5'-end of the 23S rRNA, where it nucleates assembly of the 50S subunit.</text>
</comment>
<dbReference type="PANTHER" id="PTHR12903">
    <property type="entry name" value="MITOCHONDRIAL RIBOSOMAL PROTEIN L24"/>
    <property type="match status" value="1"/>
</dbReference>
<dbReference type="InterPro" id="IPR003256">
    <property type="entry name" value="Ribosomal_uL24"/>
</dbReference>
<reference evidence="8 9" key="1">
    <citation type="journal article" date="2016" name="Environ. Microbiol.">
        <title>Genomic resolution of a cold subsurface aquifer community provides metabolic insights for novel microbes adapted to high CO concentrations.</title>
        <authorList>
            <person name="Probst A.J."/>
            <person name="Castelle C.J."/>
            <person name="Singh A."/>
            <person name="Brown C.T."/>
            <person name="Anantharaman K."/>
            <person name="Sharon I."/>
            <person name="Hug L.A."/>
            <person name="Burstein D."/>
            <person name="Emerson J.B."/>
            <person name="Thomas B.C."/>
            <person name="Banfield J.F."/>
        </authorList>
    </citation>
    <scope>NUCLEOTIDE SEQUENCE [LARGE SCALE GENOMIC DNA]</scope>
    <source>
        <strain evidence="8">CG2_30_54_11</strain>
    </source>
</reference>
<keyword evidence="5" id="KW-0699">rRNA-binding</keyword>
<evidence type="ECO:0000259" key="7">
    <source>
        <dbReference type="SMART" id="SM00739"/>
    </source>
</evidence>
<evidence type="ECO:0000256" key="6">
    <source>
        <dbReference type="SAM" id="MobiDB-lite"/>
    </source>
</evidence>
<dbReference type="HAMAP" id="MF_01326_B">
    <property type="entry name" value="Ribosomal_uL24_B"/>
    <property type="match status" value="1"/>
</dbReference>
<comment type="caution">
    <text evidence="8">The sequence shown here is derived from an EMBL/GenBank/DDBJ whole genome shotgun (WGS) entry which is preliminary data.</text>
</comment>
<dbReference type="InterPro" id="IPR014722">
    <property type="entry name" value="Rib_uL2_dom2"/>
</dbReference>
<proteinExistence type="inferred from homology"/>
<evidence type="ECO:0000256" key="2">
    <source>
        <dbReference type="ARBA" id="ARBA00022980"/>
    </source>
</evidence>
<dbReference type="GO" id="GO:0005840">
    <property type="term" value="C:ribosome"/>
    <property type="evidence" value="ECO:0007669"/>
    <property type="project" value="UniProtKB-KW"/>
</dbReference>
<dbReference type="EMBL" id="MNZT01000001">
    <property type="protein sequence ID" value="OIQ00547.1"/>
    <property type="molecule type" value="Genomic_DNA"/>
</dbReference>
<dbReference type="GO" id="GO:0003735">
    <property type="term" value="F:structural constituent of ribosome"/>
    <property type="evidence" value="ECO:0007669"/>
    <property type="project" value="InterPro"/>
</dbReference>
<evidence type="ECO:0000256" key="4">
    <source>
        <dbReference type="ARBA" id="ARBA00035206"/>
    </source>
</evidence>
<dbReference type="InterPro" id="IPR005824">
    <property type="entry name" value="KOW"/>
</dbReference>
<dbReference type="NCBIfam" id="TIGR01079">
    <property type="entry name" value="rplX_bact"/>
    <property type="match status" value="1"/>
</dbReference>
<keyword evidence="5" id="KW-0694">RNA-binding</keyword>
<accession>A0A1J5J1I3</accession>
<evidence type="ECO:0000313" key="9">
    <source>
        <dbReference type="Proteomes" id="UP000183245"/>
    </source>
</evidence>
<evidence type="ECO:0000256" key="3">
    <source>
        <dbReference type="ARBA" id="ARBA00023274"/>
    </source>
</evidence>
<dbReference type="Pfam" id="PF00467">
    <property type="entry name" value="KOW"/>
    <property type="match status" value="1"/>
</dbReference>
<dbReference type="SUPFAM" id="SSF50104">
    <property type="entry name" value="Translation proteins SH3-like domain"/>
    <property type="match status" value="1"/>
</dbReference>
<gene>
    <name evidence="5" type="primary">rplX</name>
    <name evidence="8" type="ORF">AUK40_00025</name>
</gene>
<dbReference type="InterPro" id="IPR041988">
    <property type="entry name" value="Ribosomal_uL24_KOW"/>
</dbReference>
<feature type="region of interest" description="Disordered" evidence="6">
    <location>
        <begin position="1"/>
        <end position="21"/>
    </location>
</feature>
<evidence type="ECO:0000256" key="5">
    <source>
        <dbReference type="HAMAP-Rule" id="MF_01326"/>
    </source>
</evidence>
<dbReference type="GO" id="GO:0006412">
    <property type="term" value="P:translation"/>
    <property type="evidence" value="ECO:0007669"/>
    <property type="project" value="UniProtKB-UniRule"/>
</dbReference>
<evidence type="ECO:0000256" key="1">
    <source>
        <dbReference type="ARBA" id="ARBA00010618"/>
    </source>
</evidence>
<dbReference type="STRING" id="1817892.AUK40_00025"/>
<evidence type="ECO:0000313" key="8">
    <source>
        <dbReference type="EMBL" id="OIQ00547.1"/>
    </source>
</evidence>
<comment type="similarity">
    <text evidence="1 5">Belongs to the universal ribosomal protein uL24 family.</text>
</comment>
<keyword evidence="2 5" id="KW-0689">Ribosomal protein</keyword>
<comment type="subunit">
    <text evidence="5">Part of the 50S ribosomal subunit.</text>
</comment>
<name>A0A1J5J1I3_9BACT</name>
<dbReference type="GO" id="GO:1990904">
    <property type="term" value="C:ribonucleoprotein complex"/>
    <property type="evidence" value="ECO:0007669"/>
    <property type="project" value="UniProtKB-KW"/>
</dbReference>
<dbReference type="Pfam" id="PF17136">
    <property type="entry name" value="ribosomal_L24"/>
    <property type="match status" value="1"/>
</dbReference>
<protein>
    <recommendedName>
        <fullName evidence="4 5">Large ribosomal subunit protein uL24</fullName>
    </recommendedName>
</protein>
<dbReference type="InterPro" id="IPR008991">
    <property type="entry name" value="Translation_prot_SH3-like_sf"/>
</dbReference>
<organism evidence="8 9">
    <name type="scientific">Candidatus Wirthbacteria bacterium CG2_30_54_11</name>
    <dbReference type="NCBI Taxonomy" id="1817892"/>
    <lineage>
        <taxon>Bacteria</taxon>
        <taxon>Candidatus Wirthbacteria</taxon>
    </lineage>
</organism>
<dbReference type="SMART" id="SM00739">
    <property type="entry name" value="KOW"/>
    <property type="match status" value="1"/>
</dbReference>
<dbReference type="CDD" id="cd06089">
    <property type="entry name" value="KOW_RPL26"/>
    <property type="match status" value="1"/>
</dbReference>
<dbReference type="AlphaFoldDB" id="A0A1J5J1I3"/>
<dbReference type="Gene3D" id="2.30.30.30">
    <property type="match status" value="1"/>
</dbReference>
<dbReference type="InterPro" id="IPR057264">
    <property type="entry name" value="Ribosomal_uL24_C"/>
</dbReference>
<dbReference type="GO" id="GO:0019843">
    <property type="term" value="F:rRNA binding"/>
    <property type="evidence" value="ECO:0007669"/>
    <property type="project" value="UniProtKB-UniRule"/>
</dbReference>
<keyword evidence="3 5" id="KW-0687">Ribonucleoprotein</keyword>
<sequence>MNTIRKGDTVQISTGKDRTRRGKVLQVKPSERMIIVEGLNMVKKHQKPKSAQQPGQIIDKTMPISVEKVQFVCPKCDHATRVGFKVSEGTAKVRYCKKCDQLID</sequence>
<feature type="domain" description="KOW" evidence="7">
    <location>
        <begin position="3"/>
        <end position="30"/>
    </location>
</feature>
<dbReference type="Proteomes" id="UP000183245">
    <property type="component" value="Unassembled WGS sequence"/>
</dbReference>